<reference evidence="5" key="1">
    <citation type="submission" date="2023-07" db="EMBL/GenBank/DDBJ databases">
        <title>Chromosome-level genome assembly of Artemia franciscana.</title>
        <authorList>
            <person name="Jo E."/>
        </authorList>
    </citation>
    <scope>NUCLEOTIDE SEQUENCE</scope>
    <source>
        <tissue evidence="5">Whole body</tissue>
    </source>
</reference>
<feature type="non-terminal residue" evidence="5">
    <location>
        <position position="1"/>
    </location>
</feature>
<keyword evidence="2" id="KW-0862">Zinc</keyword>
<evidence type="ECO:0000313" key="6">
    <source>
        <dbReference type="Proteomes" id="UP001187531"/>
    </source>
</evidence>
<name>A0AA88HEQ5_ARTSF</name>
<dbReference type="Proteomes" id="UP001187531">
    <property type="component" value="Unassembled WGS sequence"/>
</dbReference>
<dbReference type="GO" id="GO:0008270">
    <property type="term" value="F:zinc ion binding"/>
    <property type="evidence" value="ECO:0007669"/>
    <property type="project" value="UniProtKB-KW"/>
</dbReference>
<feature type="domain" description="C3H1-type" evidence="4">
    <location>
        <begin position="78"/>
        <end position="112"/>
    </location>
</feature>
<sequence>LLSVIKMTEENLKGVARIRQEFLVCSLKHIAVGTPNEDLVHDSELEEQGGTKKVKLENGEAVKKRGQNKNRPQTARQEKSQKLCPTLMNVAEDERPKHCVHGEKCQFEHNIKKYLQDKPSDLPGSCYVYR</sequence>
<accession>A0AA88HEQ5</accession>
<dbReference type="InterPro" id="IPR000571">
    <property type="entry name" value="Znf_CCCH"/>
</dbReference>
<dbReference type="PANTHER" id="PTHR45846">
    <property type="entry name" value="TRNA-DIHYDROURIDINE(47) SYNTHASE [NAD(P)(+)]-LIKE"/>
    <property type="match status" value="1"/>
</dbReference>
<feature type="compositionally biased region" description="Basic and acidic residues" evidence="3">
    <location>
        <begin position="54"/>
        <end position="63"/>
    </location>
</feature>
<feature type="region of interest" description="Disordered" evidence="3">
    <location>
        <begin position="41"/>
        <end position="83"/>
    </location>
</feature>
<evidence type="ECO:0000256" key="1">
    <source>
        <dbReference type="ARBA" id="ARBA00022664"/>
    </source>
</evidence>
<dbReference type="GO" id="GO:0003723">
    <property type="term" value="F:RNA binding"/>
    <property type="evidence" value="ECO:0007669"/>
    <property type="project" value="TreeGrafter"/>
</dbReference>
<keyword evidence="6" id="KW-1185">Reference proteome</keyword>
<feature type="zinc finger region" description="C3H1-type" evidence="2">
    <location>
        <begin position="78"/>
        <end position="112"/>
    </location>
</feature>
<dbReference type="EMBL" id="JAVRJZ010000016">
    <property type="protein sequence ID" value="KAK2710680.1"/>
    <property type="molecule type" value="Genomic_DNA"/>
</dbReference>
<proteinExistence type="predicted"/>
<dbReference type="PANTHER" id="PTHR45846:SF1">
    <property type="entry name" value="TRNA-DIHYDROURIDINE(47) SYNTHASE [NAD(P)(+)]-LIKE"/>
    <property type="match status" value="1"/>
</dbReference>
<keyword evidence="1" id="KW-0507">mRNA processing</keyword>
<gene>
    <name evidence="5" type="ORF">QYM36_012006</name>
</gene>
<evidence type="ECO:0000256" key="3">
    <source>
        <dbReference type="SAM" id="MobiDB-lite"/>
    </source>
</evidence>
<evidence type="ECO:0000313" key="5">
    <source>
        <dbReference type="EMBL" id="KAK2710680.1"/>
    </source>
</evidence>
<keyword evidence="2" id="KW-0863">Zinc-finger</keyword>
<dbReference type="GO" id="GO:0017150">
    <property type="term" value="F:tRNA dihydrouridine synthase activity"/>
    <property type="evidence" value="ECO:0007669"/>
    <property type="project" value="TreeGrafter"/>
</dbReference>
<keyword evidence="2" id="KW-0479">Metal-binding</keyword>
<dbReference type="GO" id="GO:0006397">
    <property type="term" value="P:mRNA processing"/>
    <property type="evidence" value="ECO:0007669"/>
    <property type="project" value="UniProtKB-KW"/>
</dbReference>
<dbReference type="PROSITE" id="PS50103">
    <property type="entry name" value="ZF_C3H1"/>
    <property type="match status" value="1"/>
</dbReference>
<evidence type="ECO:0000256" key="2">
    <source>
        <dbReference type="PROSITE-ProRule" id="PRU00723"/>
    </source>
</evidence>
<comment type="caution">
    <text evidence="5">The sequence shown here is derived from an EMBL/GenBank/DDBJ whole genome shotgun (WGS) entry which is preliminary data.</text>
</comment>
<dbReference type="AlphaFoldDB" id="A0AA88HEQ5"/>
<organism evidence="5 6">
    <name type="scientific">Artemia franciscana</name>
    <name type="common">Brine shrimp</name>
    <name type="synonym">Artemia sanfranciscana</name>
    <dbReference type="NCBI Taxonomy" id="6661"/>
    <lineage>
        <taxon>Eukaryota</taxon>
        <taxon>Metazoa</taxon>
        <taxon>Ecdysozoa</taxon>
        <taxon>Arthropoda</taxon>
        <taxon>Crustacea</taxon>
        <taxon>Branchiopoda</taxon>
        <taxon>Anostraca</taxon>
        <taxon>Artemiidae</taxon>
        <taxon>Artemia</taxon>
    </lineage>
</organism>
<protein>
    <recommendedName>
        <fullName evidence="4">C3H1-type domain-containing protein</fullName>
    </recommendedName>
</protein>
<evidence type="ECO:0000259" key="4">
    <source>
        <dbReference type="PROSITE" id="PS50103"/>
    </source>
</evidence>